<evidence type="ECO:0000313" key="2">
    <source>
        <dbReference type="Proteomes" id="UP000095280"/>
    </source>
</evidence>
<keyword evidence="2" id="KW-1185">Reference proteome</keyword>
<evidence type="ECO:0000313" key="3">
    <source>
        <dbReference type="WBParaSite" id="maker-uti_cns_0011167-snap-gene-0.2-mRNA-1"/>
    </source>
</evidence>
<dbReference type="Pfam" id="PF24695">
    <property type="entry name" value="PITM1-3"/>
    <property type="match status" value="1"/>
</dbReference>
<dbReference type="Proteomes" id="UP000095280">
    <property type="component" value="Unplaced"/>
</dbReference>
<organism evidence="2 3">
    <name type="scientific">Macrostomum lignano</name>
    <dbReference type="NCBI Taxonomy" id="282301"/>
    <lineage>
        <taxon>Eukaryota</taxon>
        <taxon>Metazoa</taxon>
        <taxon>Spiralia</taxon>
        <taxon>Lophotrochozoa</taxon>
        <taxon>Platyhelminthes</taxon>
        <taxon>Rhabditophora</taxon>
        <taxon>Macrostomorpha</taxon>
        <taxon>Macrostomida</taxon>
        <taxon>Macrostomidae</taxon>
        <taxon>Macrostomum</taxon>
    </lineage>
</organism>
<dbReference type="PANTHER" id="PTHR10658">
    <property type="entry name" value="PHOSPHATIDYLINOSITOL TRANSFER PROTEIN"/>
    <property type="match status" value="1"/>
</dbReference>
<dbReference type="AlphaFoldDB" id="A0A1I8IBZ5"/>
<reference evidence="3" key="1">
    <citation type="submission" date="2016-11" db="UniProtKB">
        <authorList>
            <consortium name="WormBaseParasite"/>
        </authorList>
    </citation>
    <scope>IDENTIFICATION</scope>
</reference>
<accession>A0A1I8IBZ5</accession>
<protein>
    <submittedName>
        <fullName evidence="3">DDHD domain-containing protein</fullName>
    </submittedName>
</protein>
<evidence type="ECO:0000259" key="1">
    <source>
        <dbReference type="PROSITE" id="PS51043"/>
    </source>
</evidence>
<dbReference type="InterPro" id="IPR004177">
    <property type="entry name" value="DDHD_dom"/>
</dbReference>
<dbReference type="GO" id="GO:0008525">
    <property type="term" value="F:phosphatidylcholine transporter activity"/>
    <property type="evidence" value="ECO:0007669"/>
    <property type="project" value="TreeGrafter"/>
</dbReference>
<dbReference type="PANTHER" id="PTHR10658:SF81">
    <property type="entry name" value="PROTEIN RETINAL DEGENERATION B"/>
    <property type="match status" value="1"/>
</dbReference>
<dbReference type="GO" id="GO:0035091">
    <property type="term" value="F:phosphatidylinositol binding"/>
    <property type="evidence" value="ECO:0007669"/>
    <property type="project" value="TreeGrafter"/>
</dbReference>
<dbReference type="WBParaSite" id="maker-uti_cns_0011167-snap-gene-0.2-mRNA-1">
    <property type="protein sequence ID" value="maker-uti_cns_0011167-snap-gene-0.2-mRNA-1"/>
    <property type="gene ID" value="maker-uti_cns_0011167-snap-gene-0.2"/>
</dbReference>
<sequence length="167" mass="18888">MPLLFHASYWESADAAAFILRQQIHVPLRIGWASGRHIHGSYIVLSAMKSLISFENREVLHPLHTPVPACLSCQPAAPRRRASGKKRLRRRLTGGVRLKHATANHRANDVIVTEGQSQVVTARFMYGPLDMLSLSDEIVSKVETGQSRFRRSADKREVIRYETVYTN</sequence>
<name>A0A1I8IBZ5_9PLAT</name>
<dbReference type="GO" id="GO:0008526">
    <property type="term" value="F:phosphatidylinositol transfer activity"/>
    <property type="evidence" value="ECO:0007669"/>
    <property type="project" value="TreeGrafter"/>
</dbReference>
<dbReference type="GO" id="GO:0005737">
    <property type="term" value="C:cytoplasm"/>
    <property type="evidence" value="ECO:0007669"/>
    <property type="project" value="TreeGrafter"/>
</dbReference>
<dbReference type="InterPro" id="IPR001666">
    <property type="entry name" value="PI_transfer"/>
</dbReference>
<dbReference type="GO" id="GO:0031210">
    <property type="term" value="F:phosphatidylcholine binding"/>
    <property type="evidence" value="ECO:0007669"/>
    <property type="project" value="TreeGrafter"/>
</dbReference>
<dbReference type="GO" id="GO:0046872">
    <property type="term" value="F:metal ion binding"/>
    <property type="evidence" value="ECO:0007669"/>
    <property type="project" value="InterPro"/>
</dbReference>
<dbReference type="PROSITE" id="PS51043">
    <property type="entry name" value="DDHD"/>
    <property type="match status" value="1"/>
</dbReference>
<feature type="domain" description="DDHD" evidence="1">
    <location>
        <begin position="1"/>
        <end position="25"/>
    </location>
</feature>
<proteinExistence type="predicted"/>